<dbReference type="GO" id="GO:0005524">
    <property type="term" value="F:ATP binding"/>
    <property type="evidence" value="ECO:0007669"/>
    <property type="project" value="UniProtKB-UniRule"/>
</dbReference>
<dbReference type="AlphaFoldDB" id="A0A7S2U6B1"/>
<dbReference type="PANTHER" id="PTHR24345">
    <property type="entry name" value="SERINE/THREONINE-PROTEIN KINASE PLK"/>
    <property type="match status" value="1"/>
</dbReference>
<dbReference type="GO" id="GO:0004674">
    <property type="term" value="F:protein serine/threonine kinase activity"/>
    <property type="evidence" value="ECO:0007669"/>
    <property type="project" value="UniProtKB-KW"/>
</dbReference>
<keyword evidence="6" id="KW-0808">Transferase</keyword>
<evidence type="ECO:0000256" key="5">
    <source>
        <dbReference type="PROSITE-ProRule" id="PRU10141"/>
    </source>
</evidence>
<feature type="binding site" evidence="4">
    <location>
        <position position="164"/>
    </location>
    <ligand>
        <name>Mg(2+)</name>
        <dbReference type="ChEBI" id="CHEBI:18420"/>
    </ligand>
</feature>
<keyword evidence="6" id="KW-0418">Kinase</keyword>
<dbReference type="PROSITE" id="PS00108">
    <property type="entry name" value="PROTEIN_KINASE_ST"/>
    <property type="match status" value="1"/>
</dbReference>
<dbReference type="InterPro" id="IPR000719">
    <property type="entry name" value="Prot_kinase_dom"/>
</dbReference>
<feature type="binding site" evidence="4">
    <location>
        <position position="151"/>
    </location>
    <ligand>
        <name>Mg(2+)</name>
        <dbReference type="ChEBI" id="CHEBI:18420"/>
    </ligand>
</feature>
<feature type="domain" description="Protein kinase" evidence="7">
    <location>
        <begin position="21"/>
        <end position="274"/>
    </location>
</feature>
<proteinExistence type="inferred from homology"/>
<evidence type="ECO:0000256" key="3">
    <source>
        <dbReference type="PIRSR" id="PIRSR000615-1"/>
    </source>
</evidence>
<organism evidence="8">
    <name type="scientific">Attheya septentrionalis</name>
    <dbReference type="NCBI Taxonomy" id="420275"/>
    <lineage>
        <taxon>Eukaryota</taxon>
        <taxon>Sar</taxon>
        <taxon>Stramenopiles</taxon>
        <taxon>Ochrophyta</taxon>
        <taxon>Bacillariophyta</taxon>
        <taxon>Coscinodiscophyceae</taxon>
        <taxon>Chaetocerotophycidae</taxon>
        <taxon>Chaetocerotales</taxon>
        <taxon>Attheyaceae</taxon>
        <taxon>Attheya</taxon>
    </lineage>
</organism>
<dbReference type="InterPro" id="IPR011009">
    <property type="entry name" value="Kinase-like_dom_sf"/>
</dbReference>
<keyword evidence="1 5" id="KW-0547">Nucleotide-binding</keyword>
<evidence type="ECO:0000256" key="6">
    <source>
        <dbReference type="RuleBase" id="RU000304"/>
    </source>
</evidence>
<keyword evidence="6" id="KW-0723">Serine/threonine-protein kinase</keyword>
<dbReference type="SMART" id="SM00220">
    <property type="entry name" value="S_TKc"/>
    <property type="match status" value="1"/>
</dbReference>
<dbReference type="GO" id="GO:0046872">
    <property type="term" value="F:metal ion binding"/>
    <property type="evidence" value="ECO:0007669"/>
    <property type="project" value="UniProtKB-KW"/>
</dbReference>
<comment type="similarity">
    <text evidence="6">Belongs to the protein kinase superfamily.</text>
</comment>
<dbReference type="InterPro" id="IPR008271">
    <property type="entry name" value="Ser/Thr_kinase_AS"/>
</dbReference>
<keyword evidence="2 5" id="KW-0067">ATP-binding</keyword>
<gene>
    <name evidence="8" type="ORF">ASEP1449_LOCUS1679</name>
</gene>
<protein>
    <recommendedName>
        <fullName evidence="7">Protein kinase domain-containing protein</fullName>
    </recommendedName>
</protein>
<sequence length="287" mass="32934">MDPNNIHLPVTVVDTKTKRLFRLDRFLGKGTSGSVFECTVLETGLKHAIKVIGKEQLQNSEEVDEMWNEIKVHGSLKHTNICGFVDSFEDDENYYILMELCNNGSLQNRLNQNKRKGLDESEVKRIMMQLIQAVQFMHDKNIMHHDLKPDNIFLDQEGNVKLGDFGLAVQLASSDETLIYQAGTHLFMAPEMIEWKRHSFEADIWSLGVILYCLLTGKCPFRGVFQMLFQRIVKGEYKFPDTMSFDAKDLISSMLQADPADRPSLEEISCHEFFTGISSGVKRQRFE</sequence>
<keyword evidence="4" id="KW-0460">Magnesium</keyword>
<reference evidence="8" key="1">
    <citation type="submission" date="2021-01" db="EMBL/GenBank/DDBJ databases">
        <authorList>
            <person name="Corre E."/>
            <person name="Pelletier E."/>
            <person name="Niang G."/>
            <person name="Scheremetjew M."/>
            <person name="Finn R."/>
            <person name="Kale V."/>
            <person name="Holt S."/>
            <person name="Cochrane G."/>
            <person name="Meng A."/>
            <person name="Brown T."/>
            <person name="Cohen L."/>
        </authorList>
    </citation>
    <scope>NUCLEOTIDE SEQUENCE</scope>
    <source>
        <strain evidence="8">CCMP2084</strain>
    </source>
</reference>
<evidence type="ECO:0000313" key="8">
    <source>
        <dbReference type="EMBL" id="CAD9809856.1"/>
    </source>
</evidence>
<dbReference type="FunFam" id="1.10.510.10:FF:000571">
    <property type="entry name" value="Maternal embryonic leucine zipper kinase"/>
    <property type="match status" value="1"/>
</dbReference>
<feature type="active site" description="Proton acceptor" evidence="3">
    <location>
        <position position="146"/>
    </location>
</feature>
<dbReference type="Pfam" id="PF00069">
    <property type="entry name" value="Pkinase"/>
    <property type="match status" value="1"/>
</dbReference>
<dbReference type="PIRSF" id="PIRSF000615">
    <property type="entry name" value="TyrPK_CSF1-R"/>
    <property type="match status" value="1"/>
</dbReference>
<dbReference type="InterPro" id="IPR017441">
    <property type="entry name" value="Protein_kinase_ATP_BS"/>
</dbReference>
<evidence type="ECO:0000256" key="2">
    <source>
        <dbReference type="ARBA" id="ARBA00022840"/>
    </source>
</evidence>
<accession>A0A7S2U6B1</accession>
<name>A0A7S2U6B1_9STRA</name>
<dbReference type="Gene3D" id="1.10.510.10">
    <property type="entry name" value="Transferase(Phosphotransferase) domain 1"/>
    <property type="match status" value="1"/>
</dbReference>
<evidence type="ECO:0000256" key="4">
    <source>
        <dbReference type="PIRSR" id="PIRSR000615-3"/>
    </source>
</evidence>
<dbReference type="SUPFAM" id="SSF56112">
    <property type="entry name" value="Protein kinase-like (PK-like)"/>
    <property type="match status" value="1"/>
</dbReference>
<evidence type="ECO:0000256" key="1">
    <source>
        <dbReference type="ARBA" id="ARBA00022741"/>
    </source>
</evidence>
<dbReference type="EMBL" id="HBHQ01002607">
    <property type="protein sequence ID" value="CAD9809856.1"/>
    <property type="molecule type" value="Transcribed_RNA"/>
</dbReference>
<keyword evidence="4" id="KW-0479">Metal-binding</keyword>
<dbReference type="FunFam" id="3.30.200.20:FF:000042">
    <property type="entry name" value="Aurora kinase A"/>
    <property type="match status" value="1"/>
</dbReference>
<dbReference type="PROSITE" id="PS50011">
    <property type="entry name" value="PROTEIN_KINASE_DOM"/>
    <property type="match status" value="1"/>
</dbReference>
<dbReference type="GO" id="GO:0005634">
    <property type="term" value="C:nucleus"/>
    <property type="evidence" value="ECO:0007669"/>
    <property type="project" value="TreeGrafter"/>
</dbReference>
<feature type="binding site" evidence="5">
    <location>
        <position position="54"/>
    </location>
    <ligand>
        <name>ATP</name>
        <dbReference type="ChEBI" id="CHEBI:30616"/>
    </ligand>
</feature>
<evidence type="ECO:0000259" key="7">
    <source>
        <dbReference type="PROSITE" id="PS50011"/>
    </source>
</evidence>
<dbReference type="PROSITE" id="PS00107">
    <property type="entry name" value="PROTEIN_KINASE_ATP"/>
    <property type="match status" value="1"/>
</dbReference>